<feature type="domain" description="EGF-like" evidence="5">
    <location>
        <begin position="129"/>
        <end position="163"/>
    </location>
</feature>
<dbReference type="OrthoDB" id="6130667at2759"/>
<dbReference type="InterPro" id="IPR000742">
    <property type="entry name" value="EGF"/>
</dbReference>
<dbReference type="InterPro" id="IPR001611">
    <property type="entry name" value="Leu-rich_rpt"/>
</dbReference>
<evidence type="ECO:0000313" key="6">
    <source>
        <dbReference type="EMBL" id="CAC5412445.1"/>
    </source>
</evidence>
<evidence type="ECO:0000256" key="1">
    <source>
        <dbReference type="ARBA" id="ARBA00022614"/>
    </source>
</evidence>
<evidence type="ECO:0000256" key="3">
    <source>
        <dbReference type="ARBA" id="ARBA00022737"/>
    </source>
</evidence>
<dbReference type="AlphaFoldDB" id="A0A6J8DYS4"/>
<dbReference type="InterPro" id="IPR050541">
    <property type="entry name" value="LRR_TM_domain-containing"/>
</dbReference>
<dbReference type="PANTHER" id="PTHR24369:SF210">
    <property type="entry name" value="CHAOPTIN-RELATED"/>
    <property type="match status" value="1"/>
</dbReference>
<reference evidence="6 7" key="1">
    <citation type="submission" date="2020-06" db="EMBL/GenBank/DDBJ databases">
        <authorList>
            <person name="Li R."/>
            <person name="Bekaert M."/>
        </authorList>
    </citation>
    <scope>NUCLEOTIDE SEQUENCE [LARGE SCALE GENOMIC DNA]</scope>
    <source>
        <strain evidence="7">wild</strain>
    </source>
</reference>
<sequence>MANLTYVNIDDNIITAIEGYAFVGIPSLYYMKINNNKLTTISAHTFETTDIRDGLDLSGNNISLIEEHAFGNITSLSLLNLTSNPINCDCGVYPFWSWVIERISINAEATCSNGTLITTLDSSELEKCNPDNCQCLNDGECVMTGGGKVICDCIEHWTGKLCQVVLWNGVLDNL</sequence>
<evidence type="ECO:0000259" key="5">
    <source>
        <dbReference type="PROSITE" id="PS50026"/>
    </source>
</evidence>
<dbReference type="Pfam" id="PF13855">
    <property type="entry name" value="LRR_8"/>
    <property type="match status" value="1"/>
</dbReference>
<proteinExistence type="predicted"/>
<comment type="caution">
    <text evidence="4">Lacks conserved residue(s) required for the propagation of feature annotation.</text>
</comment>
<dbReference type="Gene3D" id="3.80.10.10">
    <property type="entry name" value="Ribonuclease Inhibitor"/>
    <property type="match status" value="1"/>
</dbReference>
<keyword evidence="4" id="KW-0245">EGF-like domain</keyword>
<dbReference type="SUPFAM" id="SSF57196">
    <property type="entry name" value="EGF/Laminin"/>
    <property type="match status" value="1"/>
</dbReference>
<evidence type="ECO:0000256" key="2">
    <source>
        <dbReference type="ARBA" id="ARBA00022729"/>
    </source>
</evidence>
<keyword evidence="7" id="KW-1185">Reference proteome</keyword>
<dbReference type="Pfam" id="PF00008">
    <property type="entry name" value="EGF"/>
    <property type="match status" value="1"/>
</dbReference>
<dbReference type="EMBL" id="CACVKT020008014">
    <property type="protein sequence ID" value="CAC5412445.1"/>
    <property type="molecule type" value="Genomic_DNA"/>
</dbReference>
<dbReference type="PROSITE" id="PS50026">
    <property type="entry name" value="EGF_3"/>
    <property type="match status" value="1"/>
</dbReference>
<dbReference type="PANTHER" id="PTHR24369">
    <property type="entry name" value="ANTIGEN BSP, PUTATIVE-RELATED"/>
    <property type="match status" value="1"/>
</dbReference>
<name>A0A6J8DYS4_MYTCO</name>
<keyword evidence="2" id="KW-0732">Signal</keyword>
<gene>
    <name evidence="6" type="ORF">MCOR_45419</name>
</gene>
<feature type="disulfide bond" evidence="4">
    <location>
        <begin position="153"/>
        <end position="162"/>
    </location>
</feature>
<dbReference type="PROSITE" id="PS00022">
    <property type="entry name" value="EGF_1"/>
    <property type="match status" value="1"/>
</dbReference>
<evidence type="ECO:0000313" key="7">
    <source>
        <dbReference type="Proteomes" id="UP000507470"/>
    </source>
</evidence>
<dbReference type="SUPFAM" id="SSF52058">
    <property type="entry name" value="L domain-like"/>
    <property type="match status" value="1"/>
</dbReference>
<keyword evidence="1" id="KW-0433">Leucine-rich repeat</keyword>
<accession>A0A6J8DYS4</accession>
<protein>
    <recommendedName>
        <fullName evidence="5">EGF-like domain-containing protein</fullName>
    </recommendedName>
</protein>
<evidence type="ECO:0000256" key="4">
    <source>
        <dbReference type="PROSITE-ProRule" id="PRU00076"/>
    </source>
</evidence>
<dbReference type="InterPro" id="IPR032675">
    <property type="entry name" value="LRR_dom_sf"/>
</dbReference>
<dbReference type="GO" id="GO:0005886">
    <property type="term" value="C:plasma membrane"/>
    <property type="evidence" value="ECO:0007669"/>
    <property type="project" value="TreeGrafter"/>
</dbReference>
<dbReference type="Proteomes" id="UP000507470">
    <property type="component" value="Unassembled WGS sequence"/>
</dbReference>
<keyword evidence="4" id="KW-1015">Disulfide bond</keyword>
<keyword evidence="3" id="KW-0677">Repeat</keyword>
<dbReference type="Gene3D" id="2.10.25.10">
    <property type="entry name" value="Laminin"/>
    <property type="match status" value="1"/>
</dbReference>
<organism evidence="6 7">
    <name type="scientific">Mytilus coruscus</name>
    <name type="common">Sea mussel</name>
    <dbReference type="NCBI Taxonomy" id="42192"/>
    <lineage>
        <taxon>Eukaryota</taxon>
        <taxon>Metazoa</taxon>
        <taxon>Spiralia</taxon>
        <taxon>Lophotrochozoa</taxon>
        <taxon>Mollusca</taxon>
        <taxon>Bivalvia</taxon>
        <taxon>Autobranchia</taxon>
        <taxon>Pteriomorphia</taxon>
        <taxon>Mytilida</taxon>
        <taxon>Mytiloidea</taxon>
        <taxon>Mytilidae</taxon>
        <taxon>Mytilinae</taxon>
        <taxon>Mytilus</taxon>
    </lineage>
</organism>